<evidence type="ECO:0000313" key="8">
    <source>
        <dbReference type="EMBL" id="NKZ08194.1"/>
    </source>
</evidence>
<dbReference type="AlphaFoldDB" id="A0A846ZBU0"/>
<dbReference type="GO" id="GO:0016616">
    <property type="term" value="F:oxidoreductase activity, acting on the CH-OH group of donors, NAD or NADP as acceptor"/>
    <property type="evidence" value="ECO:0007669"/>
    <property type="project" value="UniProtKB-ARBA"/>
</dbReference>
<dbReference type="PANTHER" id="PTHR43827">
    <property type="entry name" value="2,5-DIKETO-D-GLUCONIC ACID REDUCTASE"/>
    <property type="match status" value="1"/>
</dbReference>
<dbReference type="PROSITE" id="PS00798">
    <property type="entry name" value="ALDOKETO_REDUCTASE_1"/>
    <property type="match status" value="1"/>
</dbReference>
<protein>
    <submittedName>
        <fullName evidence="8">Aldo/keto reductase</fullName>
    </submittedName>
</protein>
<comment type="similarity">
    <text evidence="1">Belongs to the aldo/keto reductase family.</text>
</comment>
<dbReference type="PROSITE" id="PS00062">
    <property type="entry name" value="ALDOKETO_REDUCTASE_2"/>
    <property type="match status" value="1"/>
</dbReference>
<dbReference type="SUPFAM" id="SSF51430">
    <property type="entry name" value="NAD(P)-linked oxidoreductase"/>
    <property type="match status" value="1"/>
</dbReference>
<comment type="caution">
    <text evidence="8">The sequence shown here is derived from an EMBL/GenBank/DDBJ whole genome shotgun (WGS) entry which is preliminary data.</text>
</comment>
<dbReference type="EMBL" id="JAAXPI010000074">
    <property type="protein sequence ID" value="NKZ08194.1"/>
    <property type="molecule type" value="Genomic_DNA"/>
</dbReference>
<evidence type="ECO:0000256" key="1">
    <source>
        <dbReference type="ARBA" id="ARBA00007905"/>
    </source>
</evidence>
<dbReference type="PANTHER" id="PTHR43827:SF3">
    <property type="entry name" value="NADP-DEPENDENT OXIDOREDUCTASE DOMAIN-CONTAINING PROTEIN"/>
    <property type="match status" value="1"/>
</dbReference>
<evidence type="ECO:0000256" key="6">
    <source>
        <dbReference type="PIRSR" id="PIRSR000097-3"/>
    </source>
</evidence>
<accession>A0A846ZBU0</accession>
<keyword evidence="9" id="KW-1185">Reference proteome</keyword>
<dbReference type="CDD" id="cd19071">
    <property type="entry name" value="AKR_AKR1-5-like"/>
    <property type="match status" value="1"/>
</dbReference>
<dbReference type="Gene3D" id="3.20.20.100">
    <property type="entry name" value="NADP-dependent oxidoreductase domain"/>
    <property type="match status" value="1"/>
</dbReference>
<feature type="domain" description="NADP-dependent oxidoreductase" evidence="7">
    <location>
        <begin position="19"/>
        <end position="257"/>
    </location>
</feature>
<sequence>MPCMTHTVNLAGGTALPLIGFGTWELRPKTTYEAVRAALDIGYRHIDTATLYRNEADVGKAVRDSGVEREQVFITTKLRPKDAGNARRTLESSLRLLDTGYVDLWLIHWPTGEDELVPTWQELLSAKDAGLARNVGVSNYSPAQIDLLTEATGQQPAVNQIPWSPAEHDPALLDEHRRRGIVVEGYSGLKNTDLRNPVITEIAERHGVTPAQAVLRWHLEHDIVILPRSSRREHIAANFDLDGFELTKDDVAGIDTLGEAG</sequence>
<dbReference type="InterPro" id="IPR018170">
    <property type="entry name" value="Aldo/ket_reductase_CS"/>
</dbReference>
<dbReference type="InterPro" id="IPR020471">
    <property type="entry name" value="AKR"/>
</dbReference>
<dbReference type="PRINTS" id="PR00069">
    <property type="entry name" value="ALDKETRDTASE"/>
</dbReference>
<dbReference type="Proteomes" id="UP000579250">
    <property type="component" value="Unassembled WGS sequence"/>
</dbReference>
<feature type="site" description="Lowers pKa of active site Tyr" evidence="6">
    <location>
        <position position="77"/>
    </location>
</feature>
<proteinExistence type="inferred from homology"/>
<organism evidence="8 9">
    <name type="scientific">Actinomadura latina</name>
    <dbReference type="NCBI Taxonomy" id="163603"/>
    <lineage>
        <taxon>Bacteria</taxon>
        <taxon>Bacillati</taxon>
        <taxon>Actinomycetota</taxon>
        <taxon>Actinomycetes</taxon>
        <taxon>Streptosporangiales</taxon>
        <taxon>Thermomonosporaceae</taxon>
        <taxon>Actinomadura</taxon>
    </lineage>
</organism>
<keyword evidence="2" id="KW-0521">NADP</keyword>
<evidence type="ECO:0000256" key="3">
    <source>
        <dbReference type="ARBA" id="ARBA00023002"/>
    </source>
</evidence>
<dbReference type="Pfam" id="PF00248">
    <property type="entry name" value="Aldo_ket_red"/>
    <property type="match status" value="1"/>
</dbReference>
<dbReference type="InterPro" id="IPR036812">
    <property type="entry name" value="NAD(P)_OxRdtase_dom_sf"/>
</dbReference>
<dbReference type="InterPro" id="IPR023210">
    <property type="entry name" value="NADP_OxRdtase_dom"/>
</dbReference>
<gene>
    <name evidence="8" type="ORF">HGB48_31345</name>
</gene>
<evidence type="ECO:0000259" key="7">
    <source>
        <dbReference type="Pfam" id="PF00248"/>
    </source>
</evidence>
<dbReference type="FunFam" id="3.20.20.100:FF:000002">
    <property type="entry name" value="2,5-diketo-D-gluconic acid reductase A"/>
    <property type="match status" value="1"/>
</dbReference>
<evidence type="ECO:0000256" key="4">
    <source>
        <dbReference type="PIRSR" id="PIRSR000097-1"/>
    </source>
</evidence>
<reference evidence="8 9" key="1">
    <citation type="submission" date="2020-04" db="EMBL/GenBank/DDBJ databases">
        <title>MicrobeNet Type strains.</title>
        <authorList>
            <person name="Nicholson A.C."/>
        </authorList>
    </citation>
    <scope>NUCLEOTIDE SEQUENCE [LARGE SCALE GENOMIC DNA]</scope>
    <source>
        <strain evidence="8 9">ATCC BAA-277</strain>
    </source>
</reference>
<evidence type="ECO:0000256" key="5">
    <source>
        <dbReference type="PIRSR" id="PIRSR000097-2"/>
    </source>
</evidence>
<keyword evidence="3" id="KW-0560">Oxidoreductase</keyword>
<evidence type="ECO:0000313" key="9">
    <source>
        <dbReference type="Proteomes" id="UP000579250"/>
    </source>
</evidence>
<evidence type="ECO:0000256" key="2">
    <source>
        <dbReference type="ARBA" id="ARBA00022857"/>
    </source>
</evidence>
<feature type="binding site" evidence="5">
    <location>
        <position position="108"/>
    </location>
    <ligand>
        <name>substrate</name>
    </ligand>
</feature>
<dbReference type="PIRSF" id="PIRSF000097">
    <property type="entry name" value="AKR"/>
    <property type="match status" value="1"/>
</dbReference>
<name>A0A846ZBU0_9ACTN</name>
<feature type="active site" description="Proton donor" evidence="4">
    <location>
        <position position="52"/>
    </location>
</feature>